<protein>
    <submittedName>
        <fullName evidence="4">FH2 domain-containing protein</fullName>
    </submittedName>
</protein>
<evidence type="ECO:0000256" key="1">
    <source>
        <dbReference type="ARBA" id="ARBA00023449"/>
    </source>
</evidence>
<dbReference type="PROSITE" id="PS51444">
    <property type="entry name" value="FH2"/>
    <property type="match status" value="1"/>
</dbReference>
<dbReference type="GO" id="GO:0030866">
    <property type="term" value="P:cortical actin cytoskeleton organization"/>
    <property type="evidence" value="ECO:0007669"/>
    <property type="project" value="TreeGrafter"/>
</dbReference>
<dbReference type="SUPFAM" id="SSF101447">
    <property type="entry name" value="Formin homology 2 domain (FH2 domain)"/>
    <property type="match status" value="1"/>
</dbReference>
<dbReference type="PANTHER" id="PTHR45857">
    <property type="entry name" value="FORMIN-LIKE PROTEIN"/>
    <property type="match status" value="1"/>
</dbReference>
<comment type="similarity">
    <text evidence="1">Belongs to the formin homology family.</text>
</comment>
<reference evidence="4" key="1">
    <citation type="submission" date="2022-11" db="UniProtKB">
        <authorList>
            <consortium name="WormBaseParasite"/>
        </authorList>
    </citation>
    <scope>IDENTIFICATION</scope>
</reference>
<proteinExistence type="inferred from homology"/>
<dbReference type="Proteomes" id="UP000887561">
    <property type="component" value="Unplaced"/>
</dbReference>
<evidence type="ECO:0000313" key="3">
    <source>
        <dbReference type="Proteomes" id="UP000887561"/>
    </source>
</evidence>
<dbReference type="Pfam" id="PF02181">
    <property type="entry name" value="FH2"/>
    <property type="match status" value="1"/>
</dbReference>
<evidence type="ECO:0000313" key="4">
    <source>
        <dbReference type="WBParaSite" id="scaffold34372_cov436.g21337"/>
    </source>
</evidence>
<dbReference type="InterPro" id="IPR043592">
    <property type="entry name" value="FMNL_animal"/>
</dbReference>
<dbReference type="PANTHER" id="PTHR45857:SF4">
    <property type="entry name" value="FORMIN-LIKE PROTEIN"/>
    <property type="match status" value="1"/>
</dbReference>
<dbReference type="GO" id="GO:0051015">
    <property type="term" value="F:actin filament binding"/>
    <property type="evidence" value="ECO:0007669"/>
    <property type="project" value="TreeGrafter"/>
</dbReference>
<dbReference type="Gene3D" id="1.20.58.2220">
    <property type="entry name" value="Formin, FH2 domain"/>
    <property type="match status" value="1"/>
</dbReference>
<evidence type="ECO:0000259" key="2">
    <source>
        <dbReference type="PROSITE" id="PS51444"/>
    </source>
</evidence>
<dbReference type="InterPro" id="IPR042201">
    <property type="entry name" value="FH2_Formin_sf"/>
</dbReference>
<dbReference type="AlphaFoldDB" id="A0A915MBJ5"/>
<accession>A0A915MBJ5</accession>
<keyword evidence="3" id="KW-1185">Reference proteome</keyword>
<dbReference type="InterPro" id="IPR015425">
    <property type="entry name" value="FH2_Formin"/>
</dbReference>
<dbReference type="WBParaSite" id="scaffold34372_cov436.g21337">
    <property type="protein sequence ID" value="scaffold34372_cov436.g21337"/>
    <property type="gene ID" value="scaffold34372_cov436.g21337"/>
</dbReference>
<dbReference type="GO" id="GO:0005829">
    <property type="term" value="C:cytosol"/>
    <property type="evidence" value="ECO:0007669"/>
    <property type="project" value="TreeGrafter"/>
</dbReference>
<dbReference type="GO" id="GO:0008360">
    <property type="term" value="P:regulation of cell shape"/>
    <property type="evidence" value="ECO:0007669"/>
    <property type="project" value="TreeGrafter"/>
</dbReference>
<organism evidence="3 4">
    <name type="scientific">Meloidogyne javanica</name>
    <name type="common">Root-knot nematode worm</name>
    <dbReference type="NCBI Taxonomy" id="6303"/>
    <lineage>
        <taxon>Eukaryota</taxon>
        <taxon>Metazoa</taxon>
        <taxon>Ecdysozoa</taxon>
        <taxon>Nematoda</taxon>
        <taxon>Chromadorea</taxon>
        <taxon>Rhabditida</taxon>
        <taxon>Tylenchina</taxon>
        <taxon>Tylenchomorpha</taxon>
        <taxon>Tylenchoidea</taxon>
        <taxon>Meloidogynidae</taxon>
        <taxon>Meloidogyninae</taxon>
        <taxon>Meloidogyne</taxon>
        <taxon>Meloidogyne incognita group</taxon>
    </lineage>
</organism>
<dbReference type="GO" id="GO:0016477">
    <property type="term" value="P:cell migration"/>
    <property type="evidence" value="ECO:0007669"/>
    <property type="project" value="TreeGrafter"/>
</dbReference>
<feature type="domain" description="FH2" evidence="2">
    <location>
        <begin position="1"/>
        <end position="55"/>
    </location>
</feature>
<sequence>QIQKVTAAAKSVHNSKKFPKIIEIILAIGNAMNGQRRAPVYGFRLSSLDAVFEYS</sequence>
<name>A0A915MBJ5_MELJA</name>